<dbReference type="Proteomes" id="UP000053342">
    <property type="component" value="Unassembled WGS sequence"/>
</dbReference>
<accession>A0A0D2D9B4</accession>
<keyword evidence="2" id="KW-1185">Reference proteome</keyword>
<evidence type="ECO:0000313" key="2">
    <source>
        <dbReference type="Proteomes" id="UP000053342"/>
    </source>
</evidence>
<dbReference type="HOGENOM" id="CLU_122933_0_0_1"/>
<dbReference type="GeneID" id="27360376"/>
<organism evidence="1 2">
    <name type="scientific">Exophiala oligosperma</name>
    <dbReference type="NCBI Taxonomy" id="215243"/>
    <lineage>
        <taxon>Eukaryota</taxon>
        <taxon>Fungi</taxon>
        <taxon>Dikarya</taxon>
        <taxon>Ascomycota</taxon>
        <taxon>Pezizomycotina</taxon>
        <taxon>Eurotiomycetes</taxon>
        <taxon>Chaetothyriomycetidae</taxon>
        <taxon>Chaetothyriales</taxon>
        <taxon>Herpotrichiellaceae</taxon>
        <taxon>Exophiala</taxon>
    </lineage>
</organism>
<dbReference type="OrthoDB" id="3709982at2759"/>
<dbReference type="RefSeq" id="XP_016259929.1">
    <property type="nucleotide sequence ID" value="XM_016409621.1"/>
</dbReference>
<reference evidence="1 2" key="1">
    <citation type="submission" date="2015-01" db="EMBL/GenBank/DDBJ databases">
        <title>The Genome Sequence of Exophiala oligosperma CBS72588.</title>
        <authorList>
            <consortium name="The Broad Institute Genomics Platform"/>
            <person name="Cuomo C."/>
            <person name="de Hoog S."/>
            <person name="Gorbushina A."/>
            <person name="Stielow B."/>
            <person name="Teixiera M."/>
            <person name="Abouelleil A."/>
            <person name="Chapman S.B."/>
            <person name="Priest M."/>
            <person name="Young S.K."/>
            <person name="Wortman J."/>
            <person name="Nusbaum C."/>
            <person name="Birren B."/>
        </authorList>
    </citation>
    <scope>NUCLEOTIDE SEQUENCE [LARGE SCALE GENOMIC DNA]</scope>
    <source>
        <strain evidence="1 2">CBS 72588</strain>
    </source>
</reference>
<dbReference type="VEuPathDB" id="FungiDB:PV06_08302"/>
<protein>
    <submittedName>
        <fullName evidence="1">Uncharacterized protein</fullName>
    </submittedName>
</protein>
<name>A0A0D2D9B4_9EURO</name>
<dbReference type="EMBL" id="KN847339">
    <property type="protein sequence ID" value="KIW39713.1"/>
    <property type="molecule type" value="Genomic_DNA"/>
</dbReference>
<sequence length="122" mass="14669">MESTAEPKRVVLRFCVDYAMEEEAIINDFFTKFGLDPGDDYYYHYVPPHTSMYVHILLDMYCKTNPEADLDTVTYEIFKVKKNTSFHFLPRGDIDYARERCRDYLWGSELRRSVEDYDDSFW</sequence>
<dbReference type="AlphaFoldDB" id="A0A0D2D9B4"/>
<evidence type="ECO:0000313" key="1">
    <source>
        <dbReference type="EMBL" id="KIW39713.1"/>
    </source>
</evidence>
<dbReference type="STRING" id="215243.A0A0D2D9B4"/>
<gene>
    <name evidence="1" type="ORF">PV06_08302</name>
</gene>
<proteinExistence type="predicted"/>